<proteinExistence type="predicted"/>
<gene>
    <name evidence="1" type="ORF">SCLTRI_LOCUS511</name>
</gene>
<comment type="caution">
    <text evidence="1">The sequence shown here is derived from an EMBL/GenBank/DDBJ whole genome shotgun (WGS) entry which is preliminary data.</text>
</comment>
<accession>A0A8H2VM68</accession>
<dbReference type="AlphaFoldDB" id="A0A8H2VM68"/>
<dbReference type="Proteomes" id="UP000624404">
    <property type="component" value="Unassembled WGS sequence"/>
</dbReference>
<evidence type="ECO:0000313" key="2">
    <source>
        <dbReference type="Proteomes" id="UP000624404"/>
    </source>
</evidence>
<protein>
    <submittedName>
        <fullName evidence="1">67a2bf90-58a3-4ef4-9456-5f0221e0cbcb</fullName>
    </submittedName>
</protein>
<dbReference type="OrthoDB" id="3546352at2759"/>
<evidence type="ECO:0000313" key="1">
    <source>
        <dbReference type="EMBL" id="CAD6439871.1"/>
    </source>
</evidence>
<reference evidence="1" key="1">
    <citation type="submission" date="2020-10" db="EMBL/GenBank/DDBJ databases">
        <authorList>
            <person name="Kusch S."/>
        </authorList>
    </citation>
    <scope>NUCLEOTIDE SEQUENCE</scope>
    <source>
        <strain evidence="1">SwB9</strain>
    </source>
</reference>
<name>A0A8H2VM68_9HELO</name>
<organism evidence="1 2">
    <name type="scientific">Sclerotinia trifoliorum</name>
    <dbReference type="NCBI Taxonomy" id="28548"/>
    <lineage>
        <taxon>Eukaryota</taxon>
        <taxon>Fungi</taxon>
        <taxon>Dikarya</taxon>
        <taxon>Ascomycota</taxon>
        <taxon>Pezizomycotina</taxon>
        <taxon>Leotiomycetes</taxon>
        <taxon>Helotiales</taxon>
        <taxon>Sclerotiniaceae</taxon>
        <taxon>Sclerotinia</taxon>
    </lineage>
</organism>
<sequence>MSWHNNSRHNSDIDSENSFSDIEFENGALTIEFDYEKSDIESHLSNYASTAREVYFNLTFPTAEDDLDNERIKDEIAEIVKIFNDEFINLSTIEVTFRLEEKHLGQLACALPFREIHNRSARFEYYIDGQYQASVRMNSPWFEQLDDENILENPSYYYESDC</sequence>
<keyword evidence="2" id="KW-1185">Reference proteome</keyword>
<dbReference type="EMBL" id="CAJHIA010000002">
    <property type="protein sequence ID" value="CAD6439871.1"/>
    <property type="molecule type" value="Genomic_DNA"/>
</dbReference>